<dbReference type="EMBL" id="ABVL01000029">
    <property type="protein sequence ID" value="EDY16675.1"/>
    <property type="molecule type" value="Genomic_DNA"/>
</dbReference>
<organism evidence="1 2">
    <name type="scientific">Chthoniobacter flavus Ellin428</name>
    <dbReference type="NCBI Taxonomy" id="497964"/>
    <lineage>
        <taxon>Bacteria</taxon>
        <taxon>Pseudomonadati</taxon>
        <taxon>Verrucomicrobiota</taxon>
        <taxon>Spartobacteria</taxon>
        <taxon>Chthoniobacterales</taxon>
        <taxon>Chthoniobacteraceae</taxon>
        <taxon>Chthoniobacter</taxon>
    </lineage>
</organism>
<name>B4DA48_9BACT</name>
<keyword evidence="2" id="KW-1185">Reference proteome</keyword>
<accession>B4DA48</accession>
<dbReference type="RefSeq" id="WP_006983109.1">
    <property type="nucleotide sequence ID" value="NZ_ABVL01000029.1"/>
</dbReference>
<dbReference type="AlphaFoldDB" id="B4DA48"/>
<evidence type="ECO:0000313" key="2">
    <source>
        <dbReference type="Proteomes" id="UP000005824"/>
    </source>
</evidence>
<dbReference type="Proteomes" id="UP000005824">
    <property type="component" value="Unassembled WGS sequence"/>
</dbReference>
<sequence length="408" mass="43178">MSWRAHSHAPSLTRPAANSALALSELGEAIAARPSNQFKHPWFTTPSWSGSAQQWVATVQPGFVNEACPIYRATVAEQQAVGNPWEINPLTGEPFFSASVFNSQQSTLNSQLSVDLPLYLTPAIALNFYGIGWDGDGNAGVPDFFVQLGAARLPAGKSVDTAPPPDNLRLLRACDIWLHQPRSGLTSSVDLNPSGFITGQGSVQQTLSIASPAPSDVLRVLAGTFQPIDQTAAIDPLSGDYTEPNFDELLISTVYLLSPPNTPIGTEPDGSWTPYVRHNLFWNLQWAQPFFQPISNDPGTPFIPPLAGGVAQIAIGFLASSINDAAQQALNILQGHSMAGSFWTITGGGIDGNFAPLANAQAVAAKLGPDKLQNAAAKATTAAAQVAAVQLDPNFPYRGVGFNTALLQ</sequence>
<dbReference type="InParanoid" id="B4DA48"/>
<reference evidence="1 2" key="1">
    <citation type="journal article" date="2011" name="J. Bacteriol.">
        <title>Genome sequence of Chthoniobacter flavus Ellin428, an aerobic heterotrophic soil bacterium.</title>
        <authorList>
            <person name="Kant R."/>
            <person name="van Passel M.W."/>
            <person name="Palva A."/>
            <person name="Lucas S."/>
            <person name="Lapidus A."/>
            <person name="Glavina Del Rio T."/>
            <person name="Dalin E."/>
            <person name="Tice H."/>
            <person name="Bruce D."/>
            <person name="Goodwin L."/>
            <person name="Pitluck S."/>
            <person name="Larimer F.W."/>
            <person name="Land M.L."/>
            <person name="Hauser L."/>
            <person name="Sangwan P."/>
            <person name="de Vos W.M."/>
            <person name="Janssen P.H."/>
            <person name="Smidt H."/>
        </authorList>
    </citation>
    <scope>NUCLEOTIDE SEQUENCE [LARGE SCALE GENOMIC DNA]</scope>
    <source>
        <strain evidence="1 2">Ellin428</strain>
    </source>
</reference>
<comment type="caution">
    <text evidence="1">The sequence shown here is derived from an EMBL/GenBank/DDBJ whole genome shotgun (WGS) entry which is preliminary data.</text>
</comment>
<proteinExistence type="predicted"/>
<dbReference type="STRING" id="497964.CfE428DRAFT_5788"/>
<protein>
    <submittedName>
        <fullName evidence="1">Uncharacterized protein</fullName>
    </submittedName>
</protein>
<evidence type="ECO:0000313" key="1">
    <source>
        <dbReference type="EMBL" id="EDY16675.1"/>
    </source>
</evidence>
<gene>
    <name evidence="1" type="ORF">CfE428DRAFT_5788</name>
</gene>